<organism evidence="2 3">
    <name type="scientific">Dreissena polymorpha</name>
    <name type="common">Zebra mussel</name>
    <name type="synonym">Mytilus polymorpha</name>
    <dbReference type="NCBI Taxonomy" id="45954"/>
    <lineage>
        <taxon>Eukaryota</taxon>
        <taxon>Metazoa</taxon>
        <taxon>Spiralia</taxon>
        <taxon>Lophotrochozoa</taxon>
        <taxon>Mollusca</taxon>
        <taxon>Bivalvia</taxon>
        <taxon>Autobranchia</taxon>
        <taxon>Heteroconchia</taxon>
        <taxon>Euheterodonta</taxon>
        <taxon>Imparidentia</taxon>
        <taxon>Neoheterodontei</taxon>
        <taxon>Myida</taxon>
        <taxon>Dreissenoidea</taxon>
        <taxon>Dreissenidae</taxon>
        <taxon>Dreissena</taxon>
    </lineage>
</organism>
<keyword evidence="1" id="KW-0732">Signal</keyword>
<dbReference type="Proteomes" id="UP000828390">
    <property type="component" value="Unassembled WGS sequence"/>
</dbReference>
<sequence length="66" mass="7665">MAWVRACGPFLLAQHMCVLCARFYNIHVQHKDAYIIEPRSGKTWFYACRTAAVDMNFKSPICTLLR</sequence>
<reference evidence="2" key="2">
    <citation type="submission" date="2020-11" db="EMBL/GenBank/DDBJ databases">
        <authorList>
            <person name="McCartney M.A."/>
            <person name="Auch B."/>
            <person name="Kono T."/>
            <person name="Mallez S."/>
            <person name="Becker A."/>
            <person name="Gohl D.M."/>
            <person name="Silverstein K.A.T."/>
            <person name="Koren S."/>
            <person name="Bechman K.B."/>
            <person name="Herman A."/>
            <person name="Abrahante J.E."/>
            <person name="Garbe J."/>
        </authorList>
    </citation>
    <scope>NUCLEOTIDE SEQUENCE</scope>
    <source>
        <strain evidence="2">Duluth1</strain>
        <tissue evidence="2">Whole animal</tissue>
    </source>
</reference>
<evidence type="ECO:0000313" key="2">
    <source>
        <dbReference type="EMBL" id="KAH3782534.1"/>
    </source>
</evidence>
<dbReference type="AlphaFoldDB" id="A0A9D4EN67"/>
<reference evidence="2" key="1">
    <citation type="journal article" date="2019" name="bioRxiv">
        <title>The Genome of the Zebra Mussel, Dreissena polymorpha: A Resource for Invasive Species Research.</title>
        <authorList>
            <person name="McCartney M.A."/>
            <person name="Auch B."/>
            <person name="Kono T."/>
            <person name="Mallez S."/>
            <person name="Zhang Y."/>
            <person name="Obille A."/>
            <person name="Becker A."/>
            <person name="Abrahante J.E."/>
            <person name="Garbe J."/>
            <person name="Badalamenti J.P."/>
            <person name="Herman A."/>
            <person name="Mangelson H."/>
            <person name="Liachko I."/>
            <person name="Sullivan S."/>
            <person name="Sone E.D."/>
            <person name="Koren S."/>
            <person name="Silverstein K.A.T."/>
            <person name="Beckman K.B."/>
            <person name="Gohl D.M."/>
        </authorList>
    </citation>
    <scope>NUCLEOTIDE SEQUENCE</scope>
    <source>
        <strain evidence="2">Duluth1</strain>
        <tissue evidence="2">Whole animal</tissue>
    </source>
</reference>
<dbReference type="EMBL" id="JAIWYP010000008">
    <property type="protein sequence ID" value="KAH3782534.1"/>
    <property type="molecule type" value="Genomic_DNA"/>
</dbReference>
<comment type="caution">
    <text evidence="2">The sequence shown here is derived from an EMBL/GenBank/DDBJ whole genome shotgun (WGS) entry which is preliminary data.</text>
</comment>
<evidence type="ECO:0008006" key="4">
    <source>
        <dbReference type="Google" id="ProtNLM"/>
    </source>
</evidence>
<accession>A0A9D4EN67</accession>
<keyword evidence="3" id="KW-1185">Reference proteome</keyword>
<gene>
    <name evidence="2" type="ORF">DPMN_160451</name>
</gene>
<feature type="chain" id="PRO_5039022498" description="Secreted protein" evidence="1">
    <location>
        <begin position="21"/>
        <end position="66"/>
    </location>
</feature>
<evidence type="ECO:0000256" key="1">
    <source>
        <dbReference type="SAM" id="SignalP"/>
    </source>
</evidence>
<evidence type="ECO:0000313" key="3">
    <source>
        <dbReference type="Proteomes" id="UP000828390"/>
    </source>
</evidence>
<feature type="signal peptide" evidence="1">
    <location>
        <begin position="1"/>
        <end position="20"/>
    </location>
</feature>
<name>A0A9D4EN67_DREPO</name>
<protein>
    <recommendedName>
        <fullName evidence="4">Secreted protein</fullName>
    </recommendedName>
</protein>
<proteinExistence type="predicted"/>